<evidence type="ECO:0000256" key="6">
    <source>
        <dbReference type="ARBA" id="ARBA00022692"/>
    </source>
</evidence>
<dbReference type="GO" id="GO:0098797">
    <property type="term" value="C:plasma membrane protein complex"/>
    <property type="evidence" value="ECO:0007669"/>
    <property type="project" value="TreeGrafter"/>
</dbReference>
<evidence type="ECO:0000259" key="12">
    <source>
        <dbReference type="PROSITE" id="PS52015"/>
    </source>
</evidence>
<keyword evidence="4" id="KW-1003">Cell membrane</keyword>
<keyword evidence="3" id="KW-0813">Transport</keyword>
<dbReference type="GO" id="GO:0055085">
    <property type="term" value="P:transmembrane transport"/>
    <property type="evidence" value="ECO:0007669"/>
    <property type="project" value="InterPro"/>
</dbReference>
<evidence type="ECO:0000256" key="10">
    <source>
        <dbReference type="SAM" id="MobiDB-lite"/>
    </source>
</evidence>
<evidence type="ECO:0000256" key="8">
    <source>
        <dbReference type="ARBA" id="ARBA00022989"/>
    </source>
</evidence>
<accession>A0A0M2EX83</accession>
<keyword evidence="6 11" id="KW-0812">Transmembrane</keyword>
<feature type="compositionally biased region" description="Polar residues" evidence="10">
    <location>
        <begin position="74"/>
        <end position="85"/>
    </location>
</feature>
<evidence type="ECO:0000256" key="2">
    <source>
        <dbReference type="ARBA" id="ARBA00006555"/>
    </source>
</evidence>
<evidence type="ECO:0000313" key="14">
    <source>
        <dbReference type="Proteomes" id="UP000029435"/>
    </source>
</evidence>
<keyword evidence="5" id="KW-0997">Cell inner membrane</keyword>
<feature type="domain" description="TonB C-terminal" evidence="12">
    <location>
        <begin position="176"/>
        <end position="273"/>
    </location>
</feature>
<sequence>MAAQTLKYNTVRPATTVRWGSGWLLALALHAGLIVWISYHALDSSIEAPPPAMMLMVADSVQSTPSPQDAPVGPQQTLSTPQEAATQPEKMTQEVPLLAPAPKPVIAAAQKEKPQPQKKVQKKMEKPVQEITPQEEIAPSEKPPAPVTSAPLPGSSQQVAAPYNSDAAQMRKGVADWSSQLLAHLSRYKRYPAQAVRQRLQGVAQIRVTLDRTGNVLAVSLASSSGVMPLDKESVSLPQRAQPLPAPPAEVIGDNAQLTITIPISFDLREARR</sequence>
<evidence type="ECO:0000256" key="3">
    <source>
        <dbReference type="ARBA" id="ARBA00022448"/>
    </source>
</evidence>
<dbReference type="InterPro" id="IPR006260">
    <property type="entry name" value="TonB/TolA_C"/>
</dbReference>
<dbReference type="SUPFAM" id="SSF74653">
    <property type="entry name" value="TolA/TonB C-terminal domain"/>
    <property type="match status" value="1"/>
</dbReference>
<dbReference type="GO" id="GO:0031992">
    <property type="term" value="F:energy transducer activity"/>
    <property type="evidence" value="ECO:0007669"/>
    <property type="project" value="TreeGrafter"/>
</dbReference>
<comment type="similarity">
    <text evidence="2">Belongs to the TonB family.</text>
</comment>
<keyword evidence="7" id="KW-0653">Protein transport</keyword>
<keyword evidence="8 11" id="KW-1133">Transmembrane helix</keyword>
<reference evidence="13 14" key="1">
    <citation type="submission" date="2014-08" db="EMBL/GenBank/DDBJ databases">
        <title>Genome sequences of NCPPB Pectobacterium isolates.</title>
        <authorList>
            <person name="Glover R.H."/>
            <person name="Sapp M."/>
            <person name="Elphinstone J."/>
        </authorList>
    </citation>
    <scope>NUCLEOTIDE SEQUENCE [LARGE SCALE GENOMIC DNA]</scope>
    <source>
        <strain evidence="13 14">LMG 21372</strain>
    </source>
</reference>
<dbReference type="Proteomes" id="UP000029435">
    <property type="component" value="Unassembled WGS sequence"/>
</dbReference>
<dbReference type="EMBL" id="JQOD01000004">
    <property type="protein sequence ID" value="KGA32718.1"/>
    <property type="molecule type" value="Genomic_DNA"/>
</dbReference>
<dbReference type="InterPro" id="IPR037682">
    <property type="entry name" value="TonB_C"/>
</dbReference>
<dbReference type="NCBIfam" id="TIGR01352">
    <property type="entry name" value="tonB_Cterm"/>
    <property type="match status" value="1"/>
</dbReference>
<name>A0A0M2EX83_9GAMM</name>
<dbReference type="OrthoDB" id="8703302at2"/>
<dbReference type="AlphaFoldDB" id="A0A0M2EX83"/>
<comment type="subcellular location">
    <subcellularLocation>
        <location evidence="1">Cell inner membrane</location>
        <topology evidence="1">Single-pass membrane protein</topology>
        <orientation evidence="1">Periplasmic side</orientation>
    </subcellularLocation>
</comment>
<dbReference type="GO" id="GO:0015031">
    <property type="term" value="P:protein transport"/>
    <property type="evidence" value="ECO:0007669"/>
    <property type="project" value="UniProtKB-KW"/>
</dbReference>
<organism evidence="13 14">
    <name type="scientific">Pectobacterium brasiliense</name>
    <dbReference type="NCBI Taxonomy" id="180957"/>
    <lineage>
        <taxon>Bacteria</taxon>
        <taxon>Pseudomonadati</taxon>
        <taxon>Pseudomonadota</taxon>
        <taxon>Gammaproteobacteria</taxon>
        <taxon>Enterobacterales</taxon>
        <taxon>Pectobacteriaceae</taxon>
        <taxon>Pectobacterium</taxon>
    </lineage>
</organism>
<proteinExistence type="inferred from homology"/>
<keyword evidence="9 11" id="KW-0472">Membrane</keyword>
<dbReference type="RefSeq" id="WP_039316631.1">
    <property type="nucleotide sequence ID" value="NZ_JQOD01000004.1"/>
</dbReference>
<dbReference type="Pfam" id="PF03544">
    <property type="entry name" value="TonB_C"/>
    <property type="match status" value="1"/>
</dbReference>
<protein>
    <submittedName>
        <fullName evidence="13">Energy transducer TonB</fullName>
    </submittedName>
</protein>
<feature type="transmembrane region" description="Helical" evidence="11">
    <location>
        <begin position="21"/>
        <end position="42"/>
    </location>
</feature>
<evidence type="ECO:0000256" key="5">
    <source>
        <dbReference type="ARBA" id="ARBA00022519"/>
    </source>
</evidence>
<evidence type="ECO:0000256" key="9">
    <source>
        <dbReference type="ARBA" id="ARBA00023136"/>
    </source>
</evidence>
<evidence type="ECO:0000256" key="7">
    <source>
        <dbReference type="ARBA" id="ARBA00022927"/>
    </source>
</evidence>
<feature type="region of interest" description="Disordered" evidence="10">
    <location>
        <begin position="109"/>
        <end position="159"/>
    </location>
</feature>
<gene>
    <name evidence="13" type="ORF">KU74_16355</name>
</gene>
<evidence type="ECO:0000256" key="11">
    <source>
        <dbReference type="SAM" id="Phobius"/>
    </source>
</evidence>
<dbReference type="PROSITE" id="PS52015">
    <property type="entry name" value="TONB_CTD"/>
    <property type="match status" value="1"/>
</dbReference>
<dbReference type="InterPro" id="IPR051045">
    <property type="entry name" value="TonB-dependent_transducer"/>
</dbReference>
<dbReference type="PANTHER" id="PTHR33446:SF2">
    <property type="entry name" value="PROTEIN TONB"/>
    <property type="match status" value="1"/>
</dbReference>
<evidence type="ECO:0000256" key="1">
    <source>
        <dbReference type="ARBA" id="ARBA00004383"/>
    </source>
</evidence>
<dbReference type="STRING" id="180957.B5S52_21710"/>
<evidence type="ECO:0000256" key="4">
    <source>
        <dbReference type="ARBA" id="ARBA00022475"/>
    </source>
</evidence>
<evidence type="ECO:0000313" key="13">
    <source>
        <dbReference type="EMBL" id="KGA32718.1"/>
    </source>
</evidence>
<feature type="region of interest" description="Disordered" evidence="10">
    <location>
        <begin position="61"/>
        <end position="91"/>
    </location>
</feature>
<dbReference type="PANTHER" id="PTHR33446">
    <property type="entry name" value="PROTEIN TONB-RELATED"/>
    <property type="match status" value="1"/>
</dbReference>
<dbReference type="Gene3D" id="3.30.1150.10">
    <property type="match status" value="1"/>
</dbReference>
<comment type="caution">
    <text evidence="13">The sequence shown here is derived from an EMBL/GenBank/DDBJ whole genome shotgun (WGS) entry which is preliminary data.</text>
</comment>